<comment type="subcellular location">
    <subcellularLocation>
        <location evidence="1">Cell outer membrane</location>
    </subcellularLocation>
</comment>
<dbReference type="SUPFAM" id="SSF48452">
    <property type="entry name" value="TPR-like"/>
    <property type="match status" value="1"/>
</dbReference>
<accession>A0A1V9EML7</accession>
<evidence type="ECO:0000313" key="9">
    <source>
        <dbReference type="Proteomes" id="UP000192610"/>
    </source>
</evidence>
<evidence type="ECO:0000256" key="4">
    <source>
        <dbReference type="ARBA" id="ARBA00023136"/>
    </source>
</evidence>
<keyword evidence="3" id="KW-0732">Signal</keyword>
<feature type="domain" description="RagB/SusD" evidence="6">
    <location>
        <begin position="369"/>
        <end position="609"/>
    </location>
</feature>
<name>A0A1V9EML7_9BACT</name>
<dbReference type="Proteomes" id="UP000192610">
    <property type="component" value="Unassembled WGS sequence"/>
</dbReference>
<evidence type="ECO:0000256" key="5">
    <source>
        <dbReference type="ARBA" id="ARBA00023237"/>
    </source>
</evidence>
<evidence type="ECO:0000313" key="8">
    <source>
        <dbReference type="EMBL" id="OQP47387.1"/>
    </source>
</evidence>
<dbReference type="Gene3D" id="1.25.40.390">
    <property type="match status" value="1"/>
</dbReference>
<evidence type="ECO:0000259" key="6">
    <source>
        <dbReference type="Pfam" id="PF07980"/>
    </source>
</evidence>
<proteinExistence type="inferred from homology"/>
<dbReference type="GO" id="GO:0009279">
    <property type="term" value="C:cell outer membrane"/>
    <property type="evidence" value="ECO:0007669"/>
    <property type="project" value="UniProtKB-SubCell"/>
</dbReference>
<dbReference type="Pfam" id="PF14322">
    <property type="entry name" value="SusD-like_3"/>
    <property type="match status" value="1"/>
</dbReference>
<dbReference type="InterPro" id="IPR012944">
    <property type="entry name" value="SusD_RagB_dom"/>
</dbReference>
<feature type="domain" description="SusD-like N-terminal" evidence="7">
    <location>
        <begin position="24"/>
        <end position="232"/>
    </location>
</feature>
<dbReference type="EMBL" id="LVXG01000023">
    <property type="protein sequence ID" value="OQP47387.1"/>
    <property type="molecule type" value="Genomic_DNA"/>
</dbReference>
<dbReference type="Pfam" id="PF07980">
    <property type="entry name" value="SusD_RagB"/>
    <property type="match status" value="1"/>
</dbReference>
<dbReference type="PROSITE" id="PS51257">
    <property type="entry name" value="PROKAR_LIPOPROTEIN"/>
    <property type="match status" value="1"/>
</dbReference>
<reference evidence="9" key="1">
    <citation type="submission" date="2016-04" db="EMBL/GenBank/DDBJ databases">
        <authorList>
            <person name="Chen L."/>
            <person name="Zhuang W."/>
            <person name="Wang G."/>
        </authorList>
    </citation>
    <scope>NUCLEOTIDE SEQUENCE [LARGE SCALE GENOMIC DNA]</scope>
    <source>
        <strain evidence="9">17621</strain>
    </source>
</reference>
<dbReference type="InterPro" id="IPR033985">
    <property type="entry name" value="SusD-like_N"/>
</dbReference>
<keyword evidence="9" id="KW-1185">Reference proteome</keyword>
<dbReference type="STRING" id="354355.SAMN05660816_01577"/>
<evidence type="ECO:0000256" key="3">
    <source>
        <dbReference type="ARBA" id="ARBA00022729"/>
    </source>
</evidence>
<dbReference type="AlphaFoldDB" id="A0A1V9EML7"/>
<dbReference type="InterPro" id="IPR011990">
    <property type="entry name" value="TPR-like_helical_dom_sf"/>
</dbReference>
<evidence type="ECO:0000256" key="2">
    <source>
        <dbReference type="ARBA" id="ARBA00006275"/>
    </source>
</evidence>
<gene>
    <name evidence="8" type="ORF">A4H97_07760</name>
</gene>
<sequence>MKKNTINILFAVALVGLFTGSCKKYLNTDSPSVLTQESIFSSVSNMNSAVIGIYAMLIGDNGYGSRIATLFPQSADDMKTSGDYNANDRRGISTYGATSDNADLKEPFNQLFKGIERANICIKYIPKSDLYANGTDVQKATLQKLLGEALTLRAQFFYEAIRNWGDMPAQFEPSADVPNLYLPRVSTDTLYDVLLEDLRLAAEYVPWRTQSPDQNLRLTKGAVKGLRARIALARGGYSLRGDTHKNERRADYKKYYQIAYDECKDIMAHPEQHSLNPVYENIFKTLHTAARLDDAHELIFEIGAYGSNASTDSKLGYYNGLRHDAKSRFGGGGGGINIIPTYFYEFDSIGDCRRDVTINVFEIDSNSKKWMNPAGTMTDGKFRRSWTTISGPSQNLAINWPILRFADILLMYAEADNEINNGPSADAITAYERVRRRAFVGFESRMGTTPTDKDGFFNAIVQERLLEFGGEGIRKYDLIRWNLLGSRIEETKTKLRDFMNGVGRYASLPLYVYTKPANYNLVSSTEEVKTLDFNGGMPISQALFTPGIGKSDPPSGYTTKNWRTAVNEDYITGNLKGYARYFEAEKKELMPIPNTSTGTNYNMAQNWGY</sequence>
<comment type="caution">
    <text evidence="8">The sequence shown here is derived from an EMBL/GenBank/DDBJ whole genome shotgun (WGS) entry which is preliminary data.</text>
</comment>
<protein>
    <submittedName>
        <fullName evidence="8">Carbohydrate-binding protein SusD</fullName>
    </submittedName>
</protein>
<dbReference type="OrthoDB" id="5694214at2"/>
<dbReference type="RefSeq" id="WP_081201532.1">
    <property type="nucleotide sequence ID" value="NZ_FOCZ01000002.1"/>
</dbReference>
<evidence type="ECO:0000256" key="1">
    <source>
        <dbReference type="ARBA" id="ARBA00004442"/>
    </source>
</evidence>
<keyword evidence="4" id="KW-0472">Membrane</keyword>
<evidence type="ECO:0000259" key="7">
    <source>
        <dbReference type="Pfam" id="PF14322"/>
    </source>
</evidence>
<organism evidence="8 9">
    <name type="scientific">Niastella yeongjuensis</name>
    <dbReference type="NCBI Taxonomy" id="354355"/>
    <lineage>
        <taxon>Bacteria</taxon>
        <taxon>Pseudomonadati</taxon>
        <taxon>Bacteroidota</taxon>
        <taxon>Chitinophagia</taxon>
        <taxon>Chitinophagales</taxon>
        <taxon>Chitinophagaceae</taxon>
        <taxon>Niastella</taxon>
    </lineage>
</organism>
<comment type="similarity">
    <text evidence="2">Belongs to the SusD family.</text>
</comment>
<keyword evidence="5" id="KW-0998">Cell outer membrane</keyword>